<keyword evidence="1" id="KW-0489">Methyltransferase</keyword>
<dbReference type="Gene3D" id="3.40.50.150">
    <property type="entry name" value="Vaccinia Virus protein VP39"/>
    <property type="match status" value="1"/>
</dbReference>
<accession>A0A1I0K9H5</accession>
<dbReference type="GO" id="GO:0032259">
    <property type="term" value="P:methylation"/>
    <property type="evidence" value="ECO:0007669"/>
    <property type="project" value="UniProtKB-KW"/>
</dbReference>
<dbReference type="AlphaFoldDB" id="A0A1I0K9H5"/>
<dbReference type="Pfam" id="PF13489">
    <property type="entry name" value="Methyltransf_23"/>
    <property type="match status" value="1"/>
</dbReference>
<dbReference type="Proteomes" id="UP000198508">
    <property type="component" value="Unassembled WGS sequence"/>
</dbReference>
<dbReference type="CDD" id="cd02440">
    <property type="entry name" value="AdoMet_MTases"/>
    <property type="match status" value="1"/>
</dbReference>
<dbReference type="SUPFAM" id="SSF53335">
    <property type="entry name" value="S-adenosyl-L-methionine-dependent methyltransferases"/>
    <property type="match status" value="1"/>
</dbReference>
<gene>
    <name evidence="1" type="ORF">SAMN05216313_15112</name>
</gene>
<evidence type="ECO:0000313" key="1">
    <source>
        <dbReference type="EMBL" id="SEU19674.1"/>
    </source>
</evidence>
<sequence length="292" mass="34545">MREFFQKIYYYLSPTRRGILQIERVQNKLISENKQIYLGIEHLTEEAELLSANINNSLELLNKRLEVLEYNIKPAPNRFSNHYELWRIRRIATIVDYYGEKWFQGKKILELGCGYGDIGHVFITLGAEVVFAEGRADNCDIVKKRFPNNRVYQMNCENEWPFPDNEDFDLIIHMGLLYHLDNFEFSLMKCIGHTENLILETEVCDSSDPNLVLKPDEDSEGYDQAMFGKGSRPSGPYIESYLKRHNWCYERVSDSRCNALFHTYDWTVKNTNTWRDGLRRLWFCKAKLLCYL</sequence>
<dbReference type="RefSeq" id="WP_166435109.1">
    <property type="nucleotide sequence ID" value="NZ_FOIM01000051.1"/>
</dbReference>
<dbReference type="GO" id="GO:0008168">
    <property type="term" value="F:methyltransferase activity"/>
    <property type="evidence" value="ECO:0007669"/>
    <property type="project" value="UniProtKB-KW"/>
</dbReference>
<proteinExistence type="predicted"/>
<keyword evidence="2" id="KW-1185">Reference proteome</keyword>
<dbReference type="InterPro" id="IPR029063">
    <property type="entry name" value="SAM-dependent_MTases_sf"/>
</dbReference>
<keyword evidence="1" id="KW-0808">Transferase</keyword>
<dbReference type="STRING" id="460384.SAMN05216313_15112"/>
<evidence type="ECO:0000313" key="2">
    <source>
        <dbReference type="Proteomes" id="UP000198508"/>
    </source>
</evidence>
<protein>
    <submittedName>
        <fullName evidence="1">Methyltransferase domain-containing protein</fullName>
    </submittedName>
</protein>
<dbReference type="EMBL" id="FOIM01000051">
    <property type="protein sequence ID" value="SEU19674.1"/>
    <property type="molecule type" value="Genomic_DNA"/>
</dbReference>
<reference evidence="2" key="1">
    <citation type="submission" date="2016-10" db="EMBL/GenBank/DDBJ databases">
        <authorList>
            <person name="Varghese N."/>
            <person name="Submissions S."/>
        </authorList>
    </citation>
    <scope>NUCLEOTIDE SEQUENCE [LARGE SCALE GENOMIC DNA]</scope>
    <source>
        <strain evidence="2">NLAE-zl-G277</strain>
    </source>
</reference>
<organism evidence="1 2">
    <name type="scientific">Enterocloster lavalensis</name>
    <dbReference type="NCBI Taxonomy" id="460384"/>
    <lineage>
        <taxon>Bacteria</taxon>
        <taxon>Bacillati</taxon>
        <taxon>Bacillota</taxon>
        <taxon>Clostridia</taxon>
        <taxon>Lachnospirales</taxon>
        <taxon>Lachnospiraceae</taxon>
        <taxon>Enterocloster</taxon>
    </lineage>
</organism>
<name>A0A1I0K9H5_9FIRM</name>